<dbReference type="EMBL" id="JABBGG010000004">
    <property type="protein sequence ID" value="NML61034.1"/>
    <property type="molecule type" value="Genomic_DNA"/>
</dbReference>
<gene>
    <name evidence="6" type="ORF">HHL21_08070</name>
</gene>
<proteinExistence type="predicted"/>
<dbReference type="Pfam" id="PF08534">
    <property type="entry name" value="Redoxin"/>
    <property type="match status" value="1"/>
</dbReference>
<dbReference type="SUPFAM" id="SSF52833">
    <property type="entry name" value="Thioredoxin-like"/>
    <property type="match status" value="1"/>
</dbReference>
<dbReference type="GO" id="GO:0015036">
    <property type="term" value="F:disulfide oxidoreductase activity"/>
    <property type="evidence" value="ECO:0007669"/>
    <property type="project" value="UniProtKB-ARBA"/>
</dbReference>
<dbReference type="AlphaFoldDB" id="A0A848HIK1"/>
<organism evidence="6 7">
    <name type="scientific">Massilia polaris</name>
    <dbReference type="NCBI Taxonomy" id="2728846"/>
    <lineage>
        <taxon>Bacteria</taxon>
        <taxon>Pseudomonadati</taxon>
        <taxon>Pseudomonadota</taxon>
        <taxon>Betaproteobacteria</taxon>
        <taxon>Burkholderiales</taxon>
        <taxon>Oxalobacteraceae</taxon>
        <taxon>Telluria group</taxon>
        <taxon>Massilia</taxon>
    </lineage>
</organism>
<evidence type="ECO:0000256" key="1">
    <source>
        <dbReference type="ARBA" id="ARBA00004196"/>
    </source>
</evidence>
<dbReference type="CDD" id="cd02966">
    <property type="entry name" value="TlpA_like_family"/>
    <property type="match status" value="1"/>
</dbReference>
<dbReference type="PROSITE" id="PS00194">
    <property type="entry name" value="THIOREDOXIN_1"/>
    <property type="match status" value="1"/>
</dbReference>
<comment type="subcellular location">
    <subcellularLocation>
        <location evidence="1">Cell envelope</location>
    </subcellularLocation>
</comment>
<dbReference type="InterPro" id="IPR036249">
    <property type="entry name" value="Thioredoxin-like_sf"/>
</dbReference>
<evidence type="ECO:0000313" key="6">
    <source>
        <dbReference type="EMBL" id="NML61034.1"/>
    </source>
</evidence>
<keyword evidence="7" id="KW-1185">Reference proteome</keyword>
<dbReference type="GO" id="GO:0030313">
    <property type="term" value="C:cell envelope"/>
    <property type="evidence" value="ECO:0007669"/>
    <property type="project" value="UniProtKB-SubCell"/>
</dbReference>
<keyword evidence="4" id="KW-0676">Redox-active center</keyword>
<protein>
    <submittedName>
        <fullName evidence="6">TlpA family protein disulfide reductase</fullName>
    </submittedName>
</protein>
<dbReference type="GO" id="GO:0017004">
    <property type="term" value="P:cytochrome complex assembly"/>
    <property type="evidence" value="ECO:0007669"/>
    <property type="project" value="UniProtKB-KW"/>
</dbReference>
<dbReference type="InterPro" id="IPR050553">
    <property type="entry name" value="Thioredoxin_ResA/DsbE_sf"/>
</dbReference>
<dbReference type="Gene3D" id="3.40.30.10">
    <property type="entry name" value="Glutaredoxin"/>
    <property type="match status" value="1"/>
</dbReference>
<sequence>MNKKNLLVYGIIAATFAAMGAYVGVQKKQPSPVTTSIAPTDGRPHTPVSALFAESMDDAKGQRQALAQWKGKALVVNFWAPWCAPCVEEMPELDQLAKDSVKNNINIIGIGIDSAANIAQFAEKFKISYPLYVSGLRGTELAREFGNASGGLPYTVLIGPDGQVRKTYLGRLKFEELKADLAALGS</sequence>
<evidence type="ECO:0000256" key="2">
    <source>
        <dbReference type="ARBA" id="ARBA00022748"/>
    </source>
</evidence>
<evidence type="ECO:0000256" key="4">
    <source>
        <dbReference type="ARBA" id="ARBA00023284"/>
    </source>
</evidence>
<dbReference type="InterPro" id="IPR013766">
    <property type="entry name" value="Thioredoxin_domain"/>
</dbReference>
<accession>A0A848HIK1</accession>
<reference evidence="6 7" key="1">
    <citation type="submission" date="2020-04" db="EMBL/GenBank/DDBJ databases">
        <title>Massilia sp. RP-1-19 isolated from soil.</title>
        <authorList>
            <person name="Dahal R.H."/>
        </authorList>
    </citation>
    <scope>NUCLEOTIDE SEQUENCE [LARGE SCALE GENOMIC DNA]</scope>
    <source>
        <strain evidence="6 7">RP-1-19</strain>
    </source>
</reference>
<name>A0A848HIK1_9BURK</name>
<feature type="domain" description="Thioredoxin" evidence="5">
    <location>
        <begin position="25"/>
        <end position="186"/>
    </location>
</feature>
<evidence type="ECO:0000259" key="5">
    <source>
        <dbReference type="PROSITE" id="PS51352"/>
    </source>
</evidence>
<dbReference type="RefSeq" id="WP_169465144.1">
    <property type="nucleotide sequence ID" value="NZ_JABBGG010000004.1"/>
</dbReference>
<dbReference type="Proteomes" id="UP000583752">
    <property type="component" value="Unassembled WGS sequence"/>
</dbReference>
<evidence type="ECO:0000256" key="3">
    <source>
        <dbReference type="ARBA" id="ARBA00023157"/>
    </source>
</evidence>
<dbReference type="PROSITE" id="PS51352">
    <property type="entry name" value="THIOREDOXIN_2"/>
    <property type="match status" value="1"/>
</dbReference>
<dbReference type="InterPro" id="IPR013740">
    <property type="entry name" value="Redoxin"/>
</dbReference>
<keyword evidence="2" id="KW-0201">Cytochrome c-type biogenesis</keyword>
<dbReference type="PANTHER" id="PTHR42852:SF6">
    <property type="entry name" value="THIOL:DISULFIDE INTERCHANGE PROTEIN DSBE"/>
    <property type="match status" value="1"/>
</dbReference>
<dbReference type="PANTHER" id="PTHR42852">
    <property type="entry name" value="THIOL:DISULFIDE INTERCHANGE PROTEIN DSBE"/>
    <property type="match status" value="1"/>
</dbReference>
<evidence type="ECO:0000313" key="7">
    <source>
        <dbReference type="Proteomes" id="UP000583752"/>
    </source>
</evidence>
<comment type="caution">
    <text evidence="6">The sequence shown here is derived from an EMBL/GenBank/DDBJ whole genome shotgun (WGS) entry which is preliminary data.</text>
</comment>
<keyword evidence="3" id="KW-1015">Disulfide bond</keyword>
<dbReference type="InterPro" id="IPR017937">
    <property type="entry name" value="Thioredoxin_CS"/>
</dbReference>